<dbReference type="RefSeq" id="WP_122101522.1">
    <property type="nucleotide sequence ID" value="NZ_RFLY01000008.1"/>
</dbReference>
<feature type="compositionally biased region" description="Basic residues" evidence="1">
    <location>
        <begin position="1"/>
        <end position="10"/>
    </location>
</feature>
<evidence type="ECO:0000313" key="3">
    <source>
        <dbReference type="Proteomes" id="UP000275012"/>
    </source>
</evidence>
<proteinExistence type="predicted"/>
<feature type="region of interest" description="Disordered" evidence="1">
    <location>
        <begin position="1"/>
        <end position="23"/>
    </location>
</feature>
<sequence length="64" mass="6906">MSRNARKRRQPAATPAAAKPAPVARRAVAPLTFYWPANGRTEAVSAAAIARIERLPRRLSAVAK</sequence>
<evidence type="ECO:0000313" key="2">
    <source>
        <dbReference type="EMBL" id="RMH93049.1"/>
    </source>
</evidence>
<dbReference type="EMBL" id="RFLY01000008">
    <property type="protein sequence ID" value="RMH93049.1"/>
    <property type="molecule type" value="Genomic_DNA"/>
</dbReference>
<reference evidence="2 3" key="1">
    <citation type="submission" date="2018-10" db="EMBL/GenBank/DDBJ databases">
        <title>Proposal of Lysobacter pythonis sp. nov. isolated from royal pythons (Python regius).</title>
        <authorList>
            <person name="Hans-Juergen B."/>
            <person name="Huptas C."/>
            <person name="Sandra B."/>
            <person name="Igor L."/>
            <person name="Joachim S."/>
            <person name="Siegfried S."/>
            <person name="Mareike W."/>
            <person name="Peter K."/>
        </authorList>
    </citation>
    <scope>NUCLEOTIDE SEQUENCE [LARGE SCALE GENOMIC DNA]</scope>
    <source>
        <strain evidence="2 3">4284/11</strain>
    </source>
</reference>
<name>A0A3M2I087_9GAMM</name>
<dbReference type="AlphaFoldDB" id="A0A3M2I087"/>
<feature type="compositionally biased region" description="Low complexity" evidence="1">
    <location>
        <begin position="11"/>
        <end position="23"/>
    </location>
</feature>
<evidence type="ECO:0000256" key="1">
    <source>
        <dbReference type="SAM" id="MobiDB-lite"/>
    </source>
</evidence>
<protein>
    <submittedName>
        <fullName evidence="2">Uncharacterized protein</fullName>
    </submittedName>
</protein>
<dbReference type="Proteomes" id="UP000275012">
    <property type="component" value="Unassembled WGS sequence"/>
</dbReference>
<accession>A0A3M2I087</accession>
<keyword evidence="3" id="KW-1185">Reference proteome</keyword>
<organism evidence="2 3">
    <name type="scientific">Solilutibacter pythonis</name>
    <dbReference type="NCBI Taxonomy" id="2483112"/>
    <lineage>
        <taxon>Bacteria</taxon>
        <taxon>Pseudomonadati</taxon>
        <taxon>Pseudomonadota</taxon>
        <taxon>Gammaproteobacteria</taxon>
        <taxon>Lysobacterales</taxon>
        <taxon>Lysobacteraceae</taxon>
        <taxon>Solilutibacter</taxon>
    </lineage>
</organism>
<gene>
    <name evidence="2" type="ORF">EBB59_07515</name>
</gene>
<comment type="caution">
    <text evidence="2">The sequence shown here is derived from an EMBL/GenBank/DDBJ whole genome shotgun (WGS) entry which is preliminary data.</text>
</comment>